<evidence type="ECO:0000259" key="6">
    <source>
        <dbReference type="PROSITE" id="PS50075"/>
    </source>
</evidence>
<feature type="region of interest" description="N-terminal hotdog fold" evidence="4">
    <location>
        <begin position="1869"/>
        <end position="1991"/>
    </location>
</feature>
<dbReference type="InterPro" id="IPR036736">
    <property type="entry name" value="ACP-like_sf"/>
</dbReference>
<feature type="region of interest" description="Disordered" evidence="5">
    <location>
        <begin position="1571"/>
        <end position="1592"/>
    </location>
</feature>
<sequence length="2161" mass="228375">MTAQIRDAELDRRLARTPIAIVGLAGLFPDSRDLREFWGNIVAGRDCMRDVPEDHWKLADYYDADLSVPDKSYCRRGGFLPEVRFSPLEFGLPPNTLEVTDILQLLSLIVARDVLRDAGADEGTWYDPARTGAIVGVTCSNALIQPLVARLQTPVVKQVVRSCGLSEQDAEQIAEKFVKAYIPWEENSFPGMLANLVAGRIANRFDLGATNCTVDAACASSLAAVKMSVSELLEGRADLMISGGCDAENTIFMYLCFSKTPAFSKSGMIRPFDGAADGTLIGEGIGLLALKRLADAERDGDRIYATIRGIGTASDGRFKSIYAPRAAGQVVCLDRAYADADCSPASVGLVEAHGTGTAVGDATELTALSEVFGEATGDRQYVAVGSVKSQIGHTKAAAGAAGMIKMALALHHKVLPATINYGTPNPAIDLPDTAFYVNTETGPWIRDPRWPRRAAVSAFGFGGTDFHVVMEENTEADGPDEVLQPTARAFLWHAADEAALAALLADGGLDATTDGAVPSGDARIGFAAAPGEEAELLDLARAQLRDQASRAEWSHPRGVFYRRRAAEPAALKTAALFAGQGGQYVGMGRRAVLNVPPLRAAFDQANAQFDGTVPVSRVVYPPPGVGHTEADLEERLRRTEYAQPAICALAAGQFRYLSALGFAPDGVIGHSLGELTALWAAGCIPDEDLFRLARARGRAMAPAEGNGKDSGAMAMIAAPEARVRRLLDGQDEVIVCNHNAPDQFVVGGGTAFVDDLVARCAKEGVKAQRLPVSAAFHTPYVGHAVEAFRPAVDQAAFRPPARPIYANTEGAAYGSDPDAARRVLTEQIVNPVHFAPQVRAMYRDGFRVFVEFGPKRVLSRLVATILADHDDVLVYAMDGGPGRDADAQLKRTAVELAVLGLPVTGIDRYSAAPQAAPAPSKLSIPISGVNIVSEARKAAYRDALADGYVIERPAAAPRPAIAPDVAGTAEPVTPGPVAAEPLVAEPVAAEPLAVEPVAAEARPVRQSPPAPRGSAPADDLVQVARDHLDLHTAYLEGQLRTAGHLTRLSGNGEAAALADAVKEHGLALSRTHTRANEILRDLVSGAPAQAGLPRAAPTRAAPAQAAPEVPVQIPQPLETRAIAPAARPEPIVLAPEPPPEPEAVPASAPEQGVTGVLLEIVADKTGYPADMLELGMEMEADLGIDSIKRVEILGGLKERYPDAATVGPEEMAELRTLDDIVALIEPDAARPAAVPKAPQVDAAVITRDLLAIVADKTGYPADMLELGMEMEADLGIDSIKRVEILGGLKERYPDAATVGPEEMAELRTLDDIVALLAPQLASPAVAVPDAPAEPAPATAAAPPAEVVRLHPRLTALPAVDRQPGAYTPDPIAIIVDDGSPLCASVGAELEKAGWEIAVLRLPGVRPRRYERYRVWDLTSWDEQDLDDAEAALTGVTEVELCLCLATEVPATHAEAIRRLTHSVLLAKHIQQPLVRASRTARSSFVTVTRLDGAFGLRGADDDPAALLGGLQGLVKTLAIETPELFCRALDIAPGVSDETATRLILDELHDVSTGPVEVALDGTGRATVTLSAEPPERAESAQAESAQTESAMPELGRDDLLVVSGGARGVTAECVRALMARTPCDLVLLGRTELGDEPEWAVLARGESGLKAAAADHLRGNGERPKPREVDRLTRDLVARREIRGTLAALSELGVEVDYVAVDVTDRAAVAGALAPYAGRVTGVVHGAGILADRLIAEKTADEIGRVLAAKLDGLANLLAGLDPDALRHLVLFSSVAGFFGNRGQVDYAMANAALNSRALAWKVRHPSCHVTAVNWGAWAGGMVTPQLQALFEQRGVGLIPIGTGAAMFTEQFGRDRAHDVVTVISPPGPLSARPARDPITVPVAIDRDLTELAGERPIADHSLAGRPVLPTTVALGWCVNALERLHPGLTVVEARDFKVFKGITFGDGPAGDFRLLATPQEPYDGTNVKVIVQSSNAPLYGGEFHLAAEDGTGSATIELGELSSGVEDERSPYEDGTLFHGPALRGYRRTLVQDPARLVAEARLDDVLLASGAYAGRRFDPLLSDLMLQAPLVWVRRFRDSACLPVGVGQVRLYAPIPSGTPFLVVVDGIEDHGTTVTCTSTACSADGAVYASLTGVTVVLSRSLDTKFTQRGMSDVRQS</sequence>
<dbReference type="Gene3D" id="1.10.1200.10">
    <property type="entry name" value="ACP-like"/>
    <property type="match status" value="2"/>
</dbReference>
<dbReference type="InterPro" id="IPR016035">
    <property type="entry name" value="Acyl_Trfase/lysoPLipase"/>
</dbReference>
<protein>
    <recommendedName>
        <fullName evidence="11">Polyketide synthase</fullName>
    </recommendedName>
</protein>
<dbReference type="Pfam" id="PF00109">
    <property type="entry name" value="ketoacyl-synt"/>
    <property type="match status" value="1"/>
</dbReference>
<accession>A0ABP6C8S0</accession>
<keyword evidence="2" id="KW-0597">Phosphoprotein</keyword>
<dbReference type="InterPro" id="IPR014030">
    <property type="entry name" value="Ketoacyl_synth_N"/>
</dbReference>
<dbReference type="Gene3D" id="3.10.129.110">
    <property type="entry name" value="Polyketide synthase dehydratase"/>
    <property type="match status" value="1"/>
</dbReference>
<dbReference type="SUPFAM" id="SSF52151">
    <property type="entry name" value="FabD/lysophospholipase-like"/>
    <property type="match status" value="1"/>
</dbReference>
<dbReference type="SUPFAM" id="SSF53901">
    <property type="entry name" value="Thiolase-like"/>
    <property type="match status" value="1"/>
</dbReference>
<dbReference type="InterPro" id="IPR013968">
    <property type="entry name" value="PKS_KR"/>
</dbReference>
<dbReference type="Gene3D" id="3.40.47.10">
    <property type="match status" value="1"/>
</dbReference>
<dbReference type="RefSeq" id="WP_344544228.1">
    <property type="nucleotide sequence ID" value="NZ_BAAATD010000006.1"/>
</dbReference>
<feature type="domain" description="Carrier" evidence="6">
    <location>
        <begin position="1148"/>
        <end position="1228"/>
    </location>
</feature>
<dbReference type="Pfam" id="PF14765">
    <property type="entry name" value="PS-DH"/>
    <property type="match status" value="1"/>
</dbReference>
<reference evidence="10" key="1">
    <citation type="journal article" date="2019" name="Int. J. Syst. Evol. Microbiol.">
        <title>The Global Catalogue of Microorganisms (GCM) 10K type strain sequencing project: providing services to taxonomists for standard genome sequencing and annotation.</title>
        <authorList>
            <consortium name="The Broad Institute Genomics Platform"/>
            <consortium name="The Broad Institute Genome Sequencing Center for Infectious Disease"/>
            <person name="Wu L."/>
            <person name="Ma J."/>
        </authorList>
    </citation>
    <scope>NUCLEOTIDE SEQUENCE [LARGE SCALE GENOMIC DNA]</scope>
    <source>
        <strain evidence="10">JCM 6833</strain>
    </source>
</reference>
<keyword evidence="3" id="KW-0808">Transferase</keyword>
<dbReference type="InterPro" id="IPR032821">
    <property type="entry name" value="PKS_assoc"/>
</dbReference>
<evidence type="ECO:0000256" key="3">
    <source>
        <dbReference type="ARBA" id="ARBA00022679"/>
    </source>
</evidence>
<dbReference type="CDD" id="cd08953">
    <property type="entry name" value="KR_2_SDR_x"/>
    <property type="match status" value="1"/>
</dbReference>
<feature type="region of interest" description="Disordered" evidence="5">
    <location>
        <begin position="1089"/>
        <end position="1108"/>
    </location>
</feature>
<keyword evidence="10" id="KW-1185">Reference proteome</keyword>
<dbReference type="InterPro" id="IPR001227">
    <property type="entry name" value="Ac_transferase_dom_sf"/>
</dbReference>
<feature type="domain" description="Carrier" evidence="6">
    <location>
        <begin position="1240"/>
        <end position="1320"/>
    </location>
</feature>
<evidence type="ECO:0000256" key="4">
    <source>
        <dbReference type="PROSITE-ProRule" id="PRU01363"/>
    </source>
</evidence>
<dbReference type="Pfam" id="PF16197">
    <property type="entry name" value="KAsynt_C_assoc"/>
    <property type="match status" value="1"/>
</dbReference>
<dbReference type="SUPFAM" id="SSF55048">
    <property type="entry name" value="Probable ACP-binding domain of malonyl-CoA ACP transacylase"/>
    <property type="match status" value="1"/>
</dbReference>
<dbReference type="SUPFAM" id="SSF51735">
    <property type="entry name" value="NAD(P)-binding Rossmann-fold domains"/>
    <property type="match status" value="2"/>
</dbReference>
<comment type="caution">
    <text evidence="9">The sequence shown here is derived from an EMBL/GenBank/DDBJ whole genome shotgun (WGS) entry which is preliminary data.</text>
</comment>
<dbReference type="Gene3D" id="3.40.50.720">
    <property type="entry name" value="NAD(P)-binding Rossmann-like Domain"/>
    <property type="match status" value="1"/>
</dbReference>
<gene>
    <name evidence="9" type="ORF">GCM10010411_47910</name>
</gene>
<organism evidence="9 10">
    <name type="scientific">Actinomadura fulvescens</name>
    <dbReference type="NCBI Taxonomy" id="46160"/>
    <lineage>
        <taxon>Bacteria</taxon>
        <taxon>Bacillati</taxon>
        <taxon>Actinomycetota</taxon>
        <taxon>Actinomycetes</taxon>
        <taxon>Streptosporangiales</taxon>
        <taxon>Thermomonosporaceae</taxon>
        <taxon>Actinomadura</taxon>
    </lineage>
</organism>
<dbReference type="PROSITE" id="PS50075">
    <property type="entry name" value="CARRIER"/>
    <property type="match status" value="2"/>
</dbReference>
<feature type="domain" description="PKS/mFAS DH" evidence="8">
    <location>
        <begin position="1869"/>
        <end position="2149"/>
    </location>
</feature>
<evidence type="ECO:0000256" key="5">
    <source>
        <dbReference type="SAM" id="MobiDB-lite"/>
    </source>
</evidence>
<feature type="active site" description="Proton donor; for dehydratase activity" evidence="4">
    <location>
        <position position="2066"/>
    </location>
</feature>
<dbReference type="SMART" id="SM00822">
    <property type="entry name" value="PKS_KR"/>
    <property type="match status" value="1"/>
</dbReference>
<feature type="domain" description="Ketosynthase family 3 (KS3)" evidence="7">
    <location>
        <begin position="16"/>
        <end position="472"/>
    </location>
</feature>
<dbReference type="InterPro" id="IPR014043">
    <property type="entry name" value="Acyl_transferase_dom"/>
</dbReference>
<feature type="region of interest" description="C-terminal hotdog fold" evidence="4">
    <location>
        <begin position="2005"/>
        <end position="2149"/>
    </location>
</feature>
<dbReference type="InterPro" id="IPR016039">
    <property type="entry name" value="Thiolase-like"/>
</dbReference>
<feature type="compositionally biased region" description="Low complexity" evidence="5">
    <location>
        <begin position="1580"/>
        <end position="1591"/>
    </location>
</feature>
<dbReference type="InterPro" id="IPR014031">
    <property type="entry name" value="Ketoacyl_synth_C"/>
</dbReference>
<dbReference type="CDD" id="cd00833">
    <property type="entry name" value="PKS"/>
    <property type="match status" value="1"/>
</dbReference>
<dbReference type="InterPro" id="IPR009081">
    <property type="entry name" value="PP-bd_ACP"/>
</dbReference>
<dbReference type="EMBL" id="BAAATD010000006">
    <property type="protein sequence ID" value="GAA2608096.1"/>
    <property type="molecule type" value="Genomic_DNA"/>
</dbReference>
<dbReference type="InterPro" id="IPR049551">
    <property type="entry name" value="PKS_DH_C"/>
</dbReference>
<dbReference type="Pfam" id="PF02801">
    <property type="entry name" value="Ketoacyl-synt_C"/>
    <property type="match status" value="1"/>
</dbReference>
<evidence type="ECO:0000256" key="1">
    <source>
        <dbReference type="ARBA" id="ARBA00022450"/>
    </source>
</evidence>
<dbReference type="PANTHER" id="PTHR43074">
    <property type="entry name" value="OMEGA-3 POLYUNSATURATED FATTY ACID SYNTHASE PFAB-RELATED"/>
    <property type="match status" value="1"/>
</dbReference>
<keyword evidence="1" id="KW-0596">Phosphopantetheine</keyword>
<dbReference type="InterPro" id="IPR020841">
    <property type="entry name" value="PKS_Beta-ketoAc_synthase_dom"/>
</dbReference>
<dbReference type="SUPFAM" id="SSF47336">
    <property type="entry name" value="ACP-like"/>
    <property type="match status" value="2"/>
</dbReference>
<dbReference type="Proteomes" id="UP001501509">
    <property type="component" value="Unassembled WGS sequence"/>
</dbReference>
<name>A0ABP6C8S0_9ACTN</name>
<dbReference type="InterPro" id="IPR057326">
    <property type="entry name" value="KR_dom"/>
</dbReference>
<dbReference type="PROSITE" id="PS52019">
    <property type="entry name" value="PKS_MFAS_DH"/>
    <property type="match status" value="1"/>
</dbReference>
<evidence type="ECO:0000313" key="10">
    <source>
        <dbReference type="Proteomes" id="UP001501509"/>
    </source>
</evidence>
<dbReference type="Gene3D" id="3.40.366.10">
    <property type="entry name" value="Malonyl-Coenzyme A Acyl Carrier Protein, domain 2"/>
    <property type="match status" value="1"/>
</dbReference>
<proteinExistence type="predicted"/>
<dbReference type="Pfam" id="PF00550">
    <property type="entry name" value="PP-binding"/>
    <property type="match status" value="2"/>
</dbReference>
<dbReference type="InterPro" id="IPR004432">
    <property type="entry name" value="Omega_3_polyunsat_FA_synth"/>
</dbReference>
<dbReference type="InterPro" id="IPR016036">
    <property type="entry name" value="Malonyl_transacylase_ACP-bd"/>
</dbReference>
<feature type="compositionally biased region" description="Low complexity" evidence="5">
    <location>
        <begin position="1093"/>
        <end position="1108"/>
    </location>
</feature>
<dbReference type="SMART" id="SM00825">
    <property type="entry name" value="PKS_KS"/>
    <property type="match status" value="1"/>
</dbReference>
<dbReference type="InterPro" id="IPR042104">
    <property type="entry name" value="PKS_dehydratase_sf"/>
</dbReference>
<dbReference type="InterPro" id="IPR049900">
    <property type="entry name" value="PKS_mFAS_DH"/>
</dbReference>
<dbReference type="InterPro" id="IPR036291">
    <property type="entry name" value="NAD(P)-bd_dom_sf"/>
</dbReference>
<dbReference type="Pfam" id="PF08659">
    <property type="entry name" value="KR"/>
    <property type="match status" value="1"/>
</dbReference>
<dbReference type="PROSITE" id="PS52004">
    <property type="entry name" value="KS3_2"/>
    <property type="match status" value="1"/>
</dbReference>
<evidence type="ECO:0000259" key="7">
    <source>
        <dbReference type="PROSITE" id="PS52004"/>
    </source>
</evidence>
<dbReference type="Gene3D" id="3.30.70.250">
    <property type="entry name" value="Malonyl-CoA ACP transacylase, ACP-binding"/>
    <property type="match status" value="1"/>
</dbReference>
<dbReference type="Pfam" id="PF00698">
    <property type="entry name" value="Acyl_transf_1"/>
    <property type="match status" value="1"/>
</dbReference>
<dbReference type="NCBIfam" id="TIGR02813">
    <property type="entry name" value="omega_3_PfaA"/>
    <property type="match status" value="1"/>
</dbReference>
<evidence type="ECO:0000259" key="8">
    <source>
        <dbReference type="PROSITE" id="PS52019"/>
    </source>
</evidence>
<evidence type="ECO:0008006" key="11">
    <source>
        <dbReference type="Google" id="ProtNLM"/>
    </source>
</evidence>
<evidence type="ECO:0000313" key="9">
    <source>
        <dbReference type="EMBL" id="GAA2608096.1"/>
    </source>
</evidence>
<dbReference type="PANTHER" id="PTHR43074:SF1">
    <property type="entry name" value="BETA-KETOACYL SYNTHASE FAMILY PROTEIN-RELATED"/>
    <property type="match status" value="1"/>
</dbReference>
<dbReference type="SMART" id="SM00827">
    <property type="entry name" value="PKS_AT"/>
    <property type="match status" value="1"/>
</dbReference>
<evidence type="ECO:0000256" key="2">
    <source>
        <dbReference type="ARBA" id="ARBA00022553"/>
    </source>
</evidence>
<feature type="active site" description="Proton acceptor; for dehydratase activity" evidence="4">
    <location>
        <position position="1902"/>
    </location>
</feature>
<dbReference type="InterPro" id="IPR052568">
    <property type="entry name" value="PKS-FAS_Synthase"/>
</dbReference>